<evidence type="ECO:0000313" key="3">
    <source>
        <dbReference type="EMBL" id="MDQ2093267.1"/>
    </source>
</evidence>
<evidence type="ECO:0000313" key="4">
    <source>
        <dbReference type="Proteomes" id="UP001227162"/>
    </source>
</evidence>
<name>A0AAJ1UC98_9RHOB</name>
<keyword evidence="1" id="KW-1133">Transmembrane helix</keyword>
<dbReference type="Pfam" id="PF07811">
    <property type="entry name" value="TadE"/>
    <property type="match status" value="1"/>
</dbReference>
<keyword evidence="1" id="KW-0812">Transmembrane</keyword>
<dbReference type="AlphaFoldDB" id="A0AAJ1UC98"/>
<accession>A0AAJ1UC98</accession>
<keyword evidence="4" id="KW-1185">Reference proteome</keyword>
<reference evidence="3" key="2">
    <citation type="submission" date="2023-04" db="EMBL/GenBank/DDBJ databases">
        <title>'Rhodoalgimonas zhirmunskyi' gen. nov., isolated from a red alga.</title>
        <authorList>
            <person name="Nedashkovskaya O.I."/>
            <person name="Otstavnykh N.Y."/>
            <person name="Bystritskaya E.P."/>
            <person name="Balabanova L.A."/>
            <person name="Isaeva M.P."/>
        </authorList>
    </citation>
    <scope>NUCLEOTIDE SEQUENCE</scope>
    <source>
        <strain evidence="3">10Alg 79</strain>
    </source>
</reference>
<reference evidence="3" key="1">
    <citation type="submission" date="2022-07" db="EMBL/GenBank/DDBJ databases">
        <authorList>
            <person name="Otstavnykh N."/>
            <person name="Isaeva M."/>
            <person name="Bystritskaya E."/>
        </authorList>
    </citation>
    <scope>NUCLEOTIDE SEQUENCE</scope>
    <source>
        <strain evidence="3">10Alg 79</strain>
    </source>
</reference>
<organism evidence="3 4">
    <name type="scientific">Rhodalgimonas zhirmunskyi</name>
    <dbReference type="NCBI Taxonomy" id="2964767"/>
    <lineage>
        <taxon>Bacteria</taxon>
        <taxon>Pseudomonadati</taxon>
        <taxon>Pseudomonadota</taxon>
        <taxon>Alphaproteobacteria</taxon>
        <taxon>Rhodobacterales</taxon>
        <taxon>Roseobacteraceae</taxon>
        <taxon>Rhodalgimonas</taxon>
    </lineage>
</organism>
<keyword evidence="1" id="KW-0472">Membrane</keyword>
<proteinExistence type="predicted"/>
<dbReference type="RefSeq" id="WP_317624862.1">
    <property type="nucleotide sequence ID" value="NZ_JANFFA010000001.1"/>
</dbReference>
<dbReference type="Proteomes" id="UP001227162">
    <property type="component" value="Unassembled WGS sequence"/>
</dbReference>
<comment type="caution">
    <text evidence="3">The sequence shown here is derived from an EMBL/GenBank/DDBJ whole genome shotgun (WGS) entry which is preliminary data.</text>
</comment>
<feature type="domain" description="TadE-like" evidence="2">
    <location>
        <begin position="21"/>
        <end position="63"/>
    </location>
</feature>
<sequence length="181" mass="20052">MTRFKSIKGAWLRRWLKDEAGTATIEFAIMFPVYIVIFFSAVELGMVQYRQSMLERGLDMAVRDIRLGTGTAPQHDDIKQAICDYAGVLPNCTNNLRLEMIRVDPRNYVAPSNVADCVDHSETSNPVRSFVNGDENDSMLLRACLVFRPVFPTAGMGLQLAKDGAGNAAMTASSAFVQEPR</sequence>
<feature type="transmembrane region" description="Helical" evidence="1">
    <location>
        <begin position="20"/>
        <end position="42"/>
    </location>
</feature>
<gene>
    <name evidence="3" type="ORF">NOI20_04015</name>
</gene>
<dbReference type="InterPro" id="IPR012495">
    <property type="entry name" value="TadE-like_dom"/>
</dbReference>
<evidence type="ECO:0000259" key="2">
    <source>
        <dbReference type="Pfam" id="PF07811"/>
    </source>
</evidence>
<evidence type="ECO:0000256" key="1">
    <source>
        <dbReference type="SAM" id="Phobius"/>
    </source>
</evidence>
<dbReference type="EMBL" id="JANFFA010000001">
    <property type="protein sequence ID" value="MDQ2093267.1"/>
    <property type="molecule type" value="Genomic_DNA"/>
</dbReference>
<protein>
    <submittedName>
        <fullName evidence="3">Pilus assembly protein</fullName>
    </submittedName>
</protein>